<dbReference type="InterPro" id="IPR000182">
    <property type="entry name" value="GNAT_dom"/>
</dbReference>
<evidence type="ECO:0000313" key="3">
    <source>
        <dbReference type="Proteomes" id="UP001501079"/>
    </source>
</evidence>
<dbReference type="CDD" id="cd04301">
    <property type="entry name" value="NAT_SF"/>
    <property type="match status" value="1"/>
</dbReference>
<dbReference type="PANTHER" id="PTHR43233:SF1">
    <property type="entry name" value="FAMILY N-ACETYLTRANSFERASE, PUTATIVE (AFU_ORTHOLOGUE AFUA_6G03350)-RELATED"/>
    <property type="match status" value="1"/>
</dbReference>
<protein>
    <submittedName>
        <fullName evidence="2">GNAT family N-acetyltransferase</fullName>
    </submittedName>
</protein>
<dbReference type="PANTHER" id="PTHR43233">
    <property type="entry name" value="FAMILY N-ACETYLTRANSFERASE, PUTATIVE (AFU_ORTHOLOGUE AFUA_6G03350)-RELATED"/>
    <property type="match status" value="1"/>
</dbReference>
<dbReference type="PROSITE" id="PS51186">
    <property type="entry name" value="GNAT"/>
    <property type="match status" value="1"/>
</dbReference>
<gene>
    <name evidence="2" type="ORF">GCM10022287_33220</name>
</gene>
<keyword evidence="3" id="KW-1185">Reference proteome</keyword>
<dbReference type="Pfam" id="PF13673">
    <property type="entry name" value="Acetyltransf_10"/>
    <property type="match status" value="1"/>
</dbReference>
<feature type="domain" description="N-acetyltransferase" evidence="1">
    <location>
        <begin position="20"/>
        <end position="157"/>
    </location>
</feature>
<comment type="caution">
    <text evidence="2">The sequence shown here is derived from an EMBL/GenBank/DDBJ whole genome shotgun (WGS) entry which is preliminary data.</text>
</comment>
<dbReference type="Gene3D" id="3.40.630.30">
    <property type="match status" value="1"/>
</dbReference>
<proteinExistence type="predicted"/>
<evidence type="ECO:0000259" key="1">
    <source>
        <dbReference type="PROSITE" id="PS51186"/>
    </source>
</evidence>
<evidence type="ECO:0000313" key="2">
    <source>
        <dbReference type="EMBL" id="GAA4179990.1"/>
    </source>
</evidence>
<dbReference type="SUPFAM" id="SSF55729">
    <property type="entry name" value="Acyl-CoA N-acyltransferases (Nat)"/>
    <property type="match status" value="1"/>
</dbReference>
<dbReference type="InterPro" id="IPR053144">
    <property type="entry name" value="Acetyltransferase_Butenolide"/>
</dbReference>
<organism evidence="2 3">
    <name type="scientific">Gryllotalpicola koreensis</name>
    <dbReference type="NCBI Taxonomy" id="993086"/>
    <lineage>
        <taxon>Bacteria</taxon>
        <taxon>Bacillati</taxon>
        <taxon>Actinomycetota</taxon>
        <taxon>Actinomycetes</taxon>
        <taxon>Micrococcales</taxon>
        <taxon>Microbacteriaceae</taxon>
        <taxon>Gryllotalpicola</taxon>
    </lineage>
</organism>
<sequence>MPLRKGIPLRAVRQNRQMGFSIRDECPGRAELVALYESVGWSAYTAAPERLEQAVAGSHLVLCARDEDNGNLLGLARTISDGQTIAYLQDLLVAPGHQRRGIGGALLDEVLDRTHEIRQFVLLTDAEPAQRAFYESRRLVETHDARPNELRAFVRLA</sequence>
<dbReference type="EMBL" id="BAABBW010000005">
    <property type="protein sequence ID" value="GAA4179990.1"/>
    <property type="molecule type" value="Genomic_DNA"/>
</dbReference>
<name>A0ABP8A8S8_9MICO</name>
<dbReference type="InterPro" id="IPR016181">
    <property type="entry name" value="Acyl_CoA_acyltransferase"/>
</dbReference>
<dbReference type="Proteomes" id="UP001501079">
    <property type="component" value="Unassembled WGS sequence"/>
</dbReference>
<reference evidence="3" key="1">
    <citation type="journal article" date="2019" name="Int. J. Syst. Evol. Microbiol.">
        <title>The Global Catalogue of Microorganisms (GCM) 10K type strain sequencing project: providing services to taxonomists for standard genome sequencing and annotation.</title>
        <authorList>
            <consortium name="The Broad Institute Genomics Platform"/>
            <consortium name="The Broad Institute Genome Sequencing Center for Infectious Disease"/>
            <person name="Wu L."/>
            <person name="Ma J."/>
        </authorList>
    </citation>
    <scope>NUCLEOTIDE SEQUENCE [LARGE SCALE GENOMIC DNA]</scope>
    <source>
        <strain evidence="3">JCM 17591</strain>
    </source>
</reference>
<accession>A0ABP8A8S8</accession>